<dbReference type="PANTHER" id="PTHR10151">
    <property type="entry name" value="ECTONUCLEOTIDE PYROPHOSPHATASE/PHOSPHODIESTERASE"/>
    <property type="match status" value="1"/>
</dbReference>
<feature type="non-terminal residue" evidence="1">
    <location>
        <position position="1"/>
    </location>
</feature>
<proteinExistence type="predicted"/>
<dbReference type="Proteomes" id="UP000241769">
    <property type="component" value="Unassembled WGS sequence"/>
</dbReference>
<dbReference type="AlphaFoldDB" id="A0A2P6NWK3"/>
<dbReference type="SUPFAM" id="SSF53649">
    <property type="entry name" value="Alkaline phosphatase-like"/>
    <property type="match status" value="1"/>
</dbReference>
<organism evidence="1 2">
    <name type="scientific">Planoprotostelium fungivorum</name>
    <dbReference type="NCBI Taxonomy" id="1890364"/>
    <lineage>
        <taxon>Eukaryota</taxon>
        <taxon>Amoebozoa</taxon>
        <taxon>Evosea</taxon>
        <taxon>Variosea</taxon>
        <taxon>Cavosteliida</taxon>
        <taxon>Cavosteliaceae</taxon>
        <taxon>Planoprotostelium</taxon>
    </lineage>
</organism>
<dbReference type="EMBL" id="MDYQ01000012">
    <property type="protein sequence ID" value="PRP88329.1"/>
    <property type="molecule type" value="Genomic_DNA"/>
</dbReference>
<dbReference type="Pfam" id="PF01663">
    <property type="entry name" value="Phosphodiest"/>
    <property type="match status" value="1"/>
</dbReference>
<evidence type="ECO:0000313" key="1">
    <source>
        <dbReference type="EMBL" id="PRP88329.1"/>
    </source>
</evidence>
<accession>A0A2P6NWK3</accession>
<dbReference type="PANTHER" id="PTHR10151:SF120">
    <property type="entry name" value="BIS(5'-ADENOSYL)-TRIPHOSPHATASE"/>
    <property type="match status" value="1"/>
</dbReference>
<dbReference type="STRING" id="1890364.A0A2P6NWK3"/>
<dbReference type="InterPro" id="IPR002591">
    <property type="entry name" value="Phosphodiest/P_Trfase"/>
</dbReference>
<dbReference type="InterPro" id="IPR017850">
    <property type="entry name" value="Alkaline_phosphatase_core_sf"/>
</dbReference>
<name>A0A2P6NWK3_9EUKA</name>
<comment type="caution">
    <text evidence="1">The sequence shown here is derived from an EMBL/GenBank/DDBJ whole genome shotgun (WGS) entry which is preliminary data.</text>
</comment>
<evidence type="ECO:0000313" key="2">
    <source>
        <dbReference type="Proteomes" id="UP000241769"/>
    </source>
</evidence>
<dbReference type="InParanoid" id="A0A2P6NWK3"/>
<dbReference type="OrthoDB" id="415411at2759"/>
<reference evidence="1 2" key="1">
    <citation type="journal article" date="2018" name="Genome Biol. Evol.">
        <title>Multiple Roots of Fruiting Body Formation in Amoebozoa.</title>
        <authorList>
            <person name="Hillmann F."/>
            <person name="Forbes G."/>
            <person name="Novohradska S."/>
            <person name="Ferling I."/>
            <person name="Riege K."/>
            <person name="Groth M."/>
            <person name="Westermann M."/>
            <person name="Marz M."/>
            <person name="Spaller T."/>
            <person name="Winckler T."/>
            <person name="Schaap P."/>
            <person name="Glockner G."/>
        </authorList>
    </citation>
    <scope>NUCLEOTIDE SEQUENCE [LARGE SCALE GENOMIC DNA]</scope>
    <source>
        <strain evidence="1 2">Jena</strain>
    </source>
</reference>
<sequence length="517" mass="58894">VSGALRGTNNKFHRAFALFMIRYKFQDKRPKNMNRKVVVIDVVGLTKSLISKENTPFLYDYIEQRRLSVSVIDEAFPALTCTSQTTYLTGKTPAEHGIFGNGFYDTNFCEIRNWNQSAKLVRSPRIFQMLKDAARSAGRRPPTIFTHSWWLTMYDPNIDFLVTPRPQYLQDGGKVADCYTHPPELRDMLQSKLGAFPLGQFWGPLTSVFSSQWIAKSSMMVDEAHNPDVSFIYLPHLDYCLQKFGPSDTVQVPKDLKEIDEVLKDLITYYHAKHPGVEVILLSEYGISDTNKVVHINRILRENGYIRTRRENGGETLDCGASPAFALADHQIAHIYIKNPERDAKNIKRLLKAVPGIHKVYDPKQHAEYYASGLQSSMDEMIAAGRTGHLIAMSDADAWFSYYYWLEDSMAPDFAYCVAIHRKPGYDPAEMFFRHQPFLAGKLYLFWKLFLVYALRLRTTVDATPVSCDGLIRGSHGGFAYKDEHKPVVIYGNIPGQTSGRMVASDVFHVLAHFMLK</sequence>
<dbReference type="Gene3D" id="3.40.720.10">
    <property type="entry name" value="Alkaline Phosphatase, subunit A"/>
    <property type="match status" value="1"/>
</dbReference>
<gene>
    <name evidence="1" type="ORF">PROFUN_03438</name>
</gene>
<keyword evidence="2" id="KW-1185">Reference proteome</keyword>
<protein>
    <submittedName>
        <fullName evidence="1">Type I phosphodiesterase/nucleotide pyrophosphatase</fullName>
    </submittedName>
</protein>
<dbReference type="GO" id="GO:0016787">
    <property type="term" value="F:hydrolase activity"/>
    <property type="evidence" value="ECO:0007669"/>
    <property type="project" value="UniProtKB-ARBA"/>
</dbReference>